<dbReference type="InterPro" id="IPR005184">
    <property type="entry name" value="DUF306_Meta_HslJ"/>
</dbReference>
<gene>
    <name evidence="3" type="ORF">ACFFP1_19910</name>
</gene>
<proteinExistence type="predicted"/>
<comment type="caution">
    <text evidence="3">The sequence shown here is derived from an EMBL/GenBank/DDBJ whole genome shotgun (WGS) entry which is preliminary data.</text>
</comment>
<protein>
    <submittedName>
        <fullName evidence="3">META domain-containing protein</fullName>
    </submittedName>
</protein>
<feature type="region of interest" description="Disordered" evidence="1">
    <location>
        <begin position="1"/>
        <end position="30"/>
    </location>
</feature>
<dbReference type="EMBL" id="JBHMBC010000039">
    <property type="protein sequence ID" value="MFB9821746.1"/>
    <property type="molecule type" value="Genomic_DNA"/>
</dbReference>
<dbReference type="RefSeq" id="WP_234753696.1">
    <property type="nucleotide sequence ID" value="NZ_BAAAWN010000001.1"/>
</dbReference>
<accession>A0ABV5Y436</accession>
<evidence type="ECO:0000313" key="4">
    <source>
        <dbReference type="Proteomes" id="UP001589702"/>
    </source>
</evidence>
<evidence type="ECO:0000259" key="2">
    <source>
        <dbReference type="Pfam" id="PF03724"/>
    </source>
</evidence>
<feature type="domain" description="DUF306" evidence="2">
    <location>
        <begin position="81"/>
        <end position="154"/>
    </location>
</feature>
<organism evidence="3 4">
    <name type="scientific">Arthrobacter ramosus</name>
    <dbReference type="NCBI Taxonomy" id="1672"/>
    <lineage>
        <taxon>Bacteria</taxon>
        <taxon>Bacillati</taxon>
        <taxon>Actinomycetota</taxon>
        <taxon>Actinomycetes</taxon>
        <taxon>Micrococcales</taxon>
        <taxon>Micrococcaceae</taxon>
        <taxon>Arthrobacter</taxon>
    </lineage>
</organism>
<name>A0ABV5Y436_ARTRM</name>
<dbReference type="InterPro" id="IPR038670">
    <property type="entry name" value="HslJ-like_sf"/>
</dbReference>
<evidence type="ECO:0000256" key="1">
    <source>
        <dbReference type="SAM" id="MobiDB-lite"/>
    </source>
</evidence>
<dbReference type="Proteomes" id="UP001589702">
    <property type="component" value="Unassembled WGS sequence"/>
</dbReference>
<keyword evidence="4" id="KW-1185">Reference proteome</keyword>
<evidence type="ECO:0000313" key="3">
    <source>
        <dbReference type="EMBL" id="MFB9821746.1"/>
    </source>
</evidence>
<sequence length="156" mass="15990">MTSCASTQGREQGTAGPTPPETVPASRVTTTPPRETCAVFLPSAPCGAYVSIAGTADGVELPWATSGGLTVQLSSVNGSLYVTAKTPCSPVSGPATITGNTLVAGELGIGAMGCISDAGTQQQWFVDFLKRPIEMSFSQGTLNWKSGTDTLTFKVK</sequence>
<reference evidence="3 4" key="1">
    <citation type="submission" date="2024-09" db="EMBL/GenBank/DDBJ databases">
        <authorList>
            <person name="Sun Q."/>
            <person name="Mori K."/>
        </authorList>
    </citation>
    <scope>NUCLEOTIDE SEQUENCE [LARGE SCALE GENOMIC DNA]</scope>
    <source>
        <strain evidence="3 4">JCM 1334</strain>
    </source>
</reference>
<dbReference type="Gene3D" id="2.40.128.270">
    <property type="match status" value="1"/>
</dbReference>
<feature type="compositionally biased region" description="Polar residues" evidence="1">
    <location>
        <begin position="1"/>
        <end position="11"/>
    </location>
</feature>
<dbReference type="Pfam" id="PF03724">
    <property type="entry name" value="META"/>
    <property type="match status" value="1"/>
</dbReference>